<dbReference type="Pfam" id="PF00535">
    <property type="entry name" value="Glycos_transf_2"/>
    <property type="match status" value="1"/>
</dbReference>
<dbReference type="EMBL" id="CP043641">
    <property type="protein sequence ID" value="QNE35094.1"/>
    <property type="molecule type" value="Genomic_DNA"/>
</dbReference>
<sequence length="291" mass="31177">MSVTIKVVTVTYNSSGVLEEFLASFAGAGVVPSEIVVVDNASRDIEATRAIADRFGARVLPLAENVGYGSAMNRGVASGEPADYYLLVNPDLVFAPDSLSRLLAVAEETPMAGSLGPSIFNDDGTLYPSARPLPSLGTGIGHALFSRAWPSNPWTRSYRSTLADGRPHAVGWLSGACLLTRRTVFERVHGFDERYFMYFEDVDLGRRIGLAGAQNLYVPAARATHHGGHSTSGASASMDAAHHDSAYLYLSEVYSGPWLAPLRVALKAGLRVRAHWLTGRVRKAAADGLQD</sequence>
<dbReference type="GO" id="GO:0016740">
    <property type="term" value="F:transferase activity"/>
    <property type="evidence" value="ECO:0007669"/>
    <property type="project" value="UniProtKB-KW"/>
</dbReference>
<dbReference type="Proteomes" id="UP000515511">
    <property type="component" value="Chromosome"/>
</dbReference>
<gene>
    <name evidence="2" type="ORF">F1C12_08090</name>
</gene>
<keyword evidence="2" id="KW-0808">Transferase</keyword>
<evidence type="ECO:0000313" key="2">
    <source>
        <dbReference type="EMBL" id="QNE35094.1"/>
    </source>
</evidence>
<dbReference type="InterPro" id="IPR029044">
    <property type="entry name" value="Nucleotide-diphossugar_trans"/>
</dbReference>
<name>A0A7G6Y9C9_9MICO</name>
<dbReference type="CDD" id="cd04186">
    <property type="entry name" value="GT_2_like_c"/>
    <property type="match status" value="1"/>
</dbReference>
<accession>A0A7G6Y9C9</accession>
<dbReference type="KEGG" id="lse:F1C12_08090"/>
<protein>
    <submittedName>
        <fullName evidence="2">Glycosyltransferase family 2 protein</fullName>
    </submittedName>
</protein>
<dbReference type="InterPro" id="IPR001173">
    <property type="entry name" value="Glyco_trans_2-like"/>
</dbReference>
<organism evidence="2 3">
    <name type="scientific">Leifsonia shinshuensis</name>
    <dbReference type="NCBI Taxonomy" id="150026"/>
    <lineage>
        <taxon>Bacteria</taxon>
        <taxon>Bacillati</taxon>
        <taxon>Actinomycetota</taxon>
        <taxon>Actinomycetes</taxon>
        <taxon>Micrococcales</taxon>
        <taxon>Microbacteriaceae</taxon>
        <taxon>Leifsonia</taxon>
    </lineage>
</organism>
<dbReference type="Gene3D" id="3.90.550.10">
    <property type="entry name" value="Spore Coat Polysaccharide Biosynthesis Protein SpsA, Chain A"/>
    <property type="match status" value="1"/>
</dbReference>
<evidence type="ECO:0000259" key="1">
    <source>
        <dbReference type="Pfam" id="PF00535"/>
    </source>
</evidence>
<dbReference type="RefSeq" id="WP_185278260.1">
    <property type="nucleotide sequence ID" value="NZ_CP043641.1"/>
</dbReference>
<feature type="domain" description="Glycosyltransferase 2-like" evidence="1">
    <location>
        <begin position="7"/>
        <end position="187"/>
    </location>
</feature>
<dbReference type="SUPFAM" id="SSF53448">
    <property type="entry name" value="Nucleotide-diphospho-sugar transferases"/>
    <property type="match status" value="1"/>
</dbReference>
<evidence type="ECO:0000313" key="3">
    <source>
        <dbReference type="Proteomes" id="UP000515511"/>
    </source>
</evidence>
<reference evidence="3" key="1">
    <citation type="submission" date="2019-09" db="EMBL/GenBank/DDBJ databases">
        <title>Antimicrobial potential of Antarctic Bacteria.</title>
        <authorList>
            <person name="Benaud N."/>
            <person name="Edwards R.J."/>
            <person name="Ferrari B.C."/>
        </authorList>
    </citation>
    <scope>NUCLEOTIDE SEQUENCE [LARGE SCALE GENOMIC DNA]</scope>
    <source>
        <strain evidence="3">INR9</strain>
    </source>
</reference>
<dbReference type="PANTHER" id="PTHR43179">
    <property type="entry name" value="RHAMNOSYLTRANSFERASE WBBL"/>
    <property type="match status" value="1"/>
</dbReference>
<proteinExistence type="predicted"/>
<dbReference type="AlphaFoldDB" id="A0A7G6Y9C9"/>
<dbReference type="PANTHER" id="PTHR43179:SF7">
    <property type="entry name" value="RHAMNOSYLTRANSFERASE WBBL"/>
    <property type="match status" value="1"/>
</dbReference>